<dbReference type="EMBL" id="JAOPHQ010001056">
    <property type="protein sequence ID" value="KAK0152382.1"/>
    <property type="molecule type" value="Genomic_DNA"/>
</dbReference>
<reference evidence="2" key="1">
    <citation type="journal article" date="2023" name="Front. Mar. Sci.">
        <title>A new Merluccius polli reference genome to investigate the effects of global change in West African waters.</title>
        <authorList>
            <person name="Mateo J.L."/>
            <person name="Blanco-Fernandez C."/>
            <person name="Garcia-Vazquez E."/>
            <person name="Machado-Schiaffino G."/>
        </authorList>
    </citation>
    <scope>NUCLEOTIDE SEQUENCE</scope>
    <source>
        <strain evidence="2">C29</strain>
        <tissue evidence="2">Fin</tissue>
    </source>
</reference>
<sequence length="195" mass="22848">MDSLTCFTSHIRLRFKLASSTRDSKPHQLKQWTYCEHFLHATYHRRVTIVVSSRERRSTPSSRRTAADTSASHHPATNDLAELFVQSFKQSMKASGNEGMSLQQKVSNFLYWLTKTRLRQQLDRPQQCCSMGRPLRSHLDLLKPDICQHLGYKQYSCKQMQKQQLRAFSVGHRVLAGDYRNRKPEMAKFYQRQDP</sequence>
<dbReference type="InterPro" id="IPR050951">
    <property type="entry name" value="Retrovirus_Pol_polyprotein"/>
</dbReference>
<proteinExistence type="predicted"/>
<accession>A0AA47N4U7</accession>
<dbReference type="Proteomes" id="UP001174136">
    <property type="component" value="Unassembled WGS sequence"/>
</dbReference>
<feature type="region of interest" description="Disordered" evidence="1">
    <location>
        <begin position="52"/>
        <end position="73"/>
    </location>
</feature>
<dbReference type="PANTHER" id="PTHR37984:SF14">
    <property type="entry name" value="RIBONUCLEASE H"/>
    <property type="match status" value="1"/>
</dbReference>
<evidence type="ECO:0000313" key="2">
    <source>
        <dbReference type="EMBL" id="KAK0152382.1"/>
    </source>
</evidence>
<evidence type="ECO:0000313" key="3">
    <source>
        <dbReference type="Proteomes" id="UP001174136"/>
    </source>
</evidence>
<name>A0AA47N4U7_MERPO</name>
<gene>
    <name evidence="2" type="ORF">N1851_006101</name>
</gene>
<comment type="caution">
    <text evidence="2">The sequence shown here is derived from an EMBL/GenBank/DDBJ whole genome shotgun (WGS) entry which is preliminary data.</text>
</comment>
<keyword evidence="3" id="KW-1185">Reference proteome</keyword>
<organism evidence="2 3">
    <name type="scientific">Merluccius polli</name>
    <name type="common">Benguela hake</name>
    <name type="synonym">Merluccius cadenati</name>
    <dbReference type="NCBI Taxonomy" id="89951"/>
    <lineage>
        <taxon>Eukaryota</taxon>
        <taxon>Metazoa</taxon>
        <taxon>Chordata</taxon>
        <taxon>Craniata</taxon>
        <taxon>Vertebrata</taxon>
        <taxon>Euteleostomi</taxon>
        <taxon>Actinopterygii</taxon>
        <taxon>Neopterygii</taxon>
        <taxon>Teleostei</taxon>
        <taxon>Neoteleostei</taxon>
        <taxon>Acanthomorphata</taxon>
        <taxon>Zeiogadaria</taxon>
        <taxon>Gadariae</taxon>
        <taxon>Gadiformes</taxon>
        <taxon>Gadoidei</taxon>
        <taxon>Merlucciidae</taxon>
        <taxon>Merluccius</taxon>
    </lineage>
</organism>
<dbReference type="AlphaFoldDB" id="A0AA47N4U7"/>
<protein>
    <submittedName>
        <fullName evidence="2">Uncharacterized protein</fullName>
    </submittedName>
</protein>
<dbReference type="PANTHER" id="PTHR37984">
    <property type="entry name" value="PROTEIN CBG26694"/>
    <property type="match status" value="1"/>
</dbReference>
<feature type="compositionally biased region" description="Low complexity" evidence="1">
    <location>
        <begin position="59"/>
        <end position="72"/>
    </location>
</feature>
<evidence type="ECO:0000256" key="1">
    <source>
        <dbReference type="SAM" id="MobiDB-lite"/>
    </source>
</evidence>